<accession>A0ABP9FBD4</accession>
<reference evidence="2" key="1">
    <citation type="journal article" date="2019" name="Int. J. Syst. Evol. Microbiol.">
        <title>The Global Catalogue of Microorganisms (GCM) 10K type strain sequencing project: providing services to taxonomists for standard genome sequencing and annotation.</title>
        <authorList>
            <consortium name="The Broad Institute Genomics Platform"/>
            <consortium name="The Broad Institute Genome Sequencing Center for Infectious Disease"/>
            <person name="Wu L."/>
            <person name="Ma J."/>
        </authorList>
    </citation>
    <scope>NUCLEOTIDE SEQUENCE [LARGE SCALE GENOMIC DNA]</scope>
    <source>
        <strain evidence="2">JCM 18274</strain>
    </source>
</reference>
<dbReference type="RefSeq" id="WP_345274313.1">
    <property type="nucleotide sequence ID" value="NZ_BAABJH010000006.1"/>
</dbReference>
<sequence>MDTINKLKKIIKAELLFWISIGFILLMTSCKKESQNKDIAYHSVTNTETKKPATKLSPEFNSYWYAGEAEISSYKLEQARYGEIREGKAVLIYVTEDFLPNIQVKADHQNTNNVSVLKLNATKKFNTGIYPYSIMQSTFYPVANNEHAIKVSSSMQEWCGHVYAQLNNRDQFEILSHSYFEGEADAHLKLEKSILENELWTQLRINPKSLPTGNLEIIPSFEYTRLRHVPIKAYKAIATLSGSAYSISYPELNRTLTIVFNPNFPYEILGWEETFKSGFGPHAKILRTKASKLKTIKSAYWEKNSNQDEILRETLKLN</sequence>
<organism evidence="1 2">
    <name type="scientific">Flaviramulus aquimarinus</name>
    <dbReference type="NCBI Taxonomy" id="1170456"/>
    <lineage>
        <taxon>Bacteria</taxon>
        <taxon>Pseudomonadati</taxon>
        <taxon>Bacteroidota</taxon>
        <taxon>Flavobacteriia</taxon>
        <taxon>Flavobacteriales</taxon>
        <taxon>Flavobacteriaceae</taxon>
        <taxon>Flaviramulus</taxon>
    </lineage>
</organism>
<comment type="caution">
    <text evidence="1">The sequence shown here is derived from an EMBL/GenBank/DDBJ whole genome shotgun (WGS) entry which is preliminary data.</text>
</comment>
<name>A0ABP9FBD4_9FLAO</name>
<proteinExistence type="predicted"/>
<evidence type="ECO:0008006" key="3">
    <source>
        <dbReference type="Google" id="ProtNLM"/>
    </source>
</evidence>
<keyword evidence="2" id="KW-1185">Reference proteome</keyword>
<gene>
    <name evidence="1" type="ORF">GCM10023311_23130</name>
</gene>
<dbReference type="PROSITE" id="PS51257">
    <property type="entry name" value="PROKAR_LIPOPROTEIN"/>
    <property type="match status" value="1"/>
</dbReference>
<evidence type="ECO:0000313" key="1">
    <source>
        <dbReference type="EMBL" id="GAA4897725.1"/>
    </source>
</evidence>
<dbReference type="EMBL" id="BAABJH010000006">
    <property type="protein sequence ID" value="GAA4897725.1"/>
    <property type="molecule type" value="Genomic_DNA"/>
</dbReference>
<evidence type="ECO:0000313" key="2">
    <source>
        <dbReference type="Proteomes" id="UP001500433"/>
    </source>
</evidence>
<dbReference type="Proteomes" id="UP001500433">
    <property type="component" value="Unassembled WGS sequence"/>
</dbReference>
<protein>
    <recommendedName>
        <fullName evidence="3">Septum formation inhibitor Maf</fullName>
    </recommendedName>
</protein>